<protein>
    <submittedName>
        <fullName evidence="3">Uncharacterized protein</fullName>
    </submittedName>
</protein>
<dbReference type="OrthoDB" id="6313375at2"/>
<feature type="region of interest" description="Disordered" evidence="1">
    <location>
        <begin position="174"/>
        <end position="203"/>
    </location>
</feature>
<accession>A0A545T741</accession>
<reference evidence="3 4" key="1">
    <citation type="submission" date="2019-06" db="EMBL/GenBank/DDBJ databases">
        <title>Draft genome of Aliikangiella marina GYP-15.</title>
        <authorList>
            <person name="Wang G."/>
        </authorList>
    </citation>
    <scope>NUCLEOTIDE SEQUENCE [LARGE SCALE GENOMIC DNA]</scope>
    <source>
        <strain evidence="3 4">GYP-15</strain>
    </source>
</reference>
<feature type="transmembrane region" description="Helical" evidence="2">
    <location>
        <begin position="256"/>
        <end position="273"/>
    </location>
</feature>
<dbReference type="AlphaFoldDB" id="A0A545T741"/>
<organism evidence="3 4">
    <name type="scientific">Aliikangiella marina</name>
    <dbReference type="NCBI Taxonomy" id="1712262"/>
    <lineage>
        <taxon>Bacteria</taxon>
        <taxon>Pseudomonadati</taxon>
        <taxon>Pseudomonadota</taxon>
        <taxon>Gammaproteobacteria</taxon>
        <taxon>Oceanospirillales</taxon>
        <taxon>Pleioneaceae</taxon>
        <taxon>Aliikangiella</taxon>
    </lineage>
</organism>
<keyword evidence="4" id="KW-1185">Reference proteome</keyword>
<evidence type="ECO:0000256" key="2">
    <source>
        <dbReference type="SAM" id="Phobius"/>
    </source>
</evidence>
<feature type="compositionally biased region" description="Low complexity" evidence="1">
    <location>
        <begin position="181"/>
        <end position="191"/>
    </location>
</feature>
<dbReference type="RefSeq" id="WP_142943181.1">
    <property type="nucleotide sequence ID" value="NZ_VIKR01000004.1"/>
</dbReference>
<dbReference type="EMBL" id="VIKR01000004">
    <property type="protein sequence ID" value="TQV73043.1"/>
    <property type="molecule type" value="Genomic_DNA"/>
</dbReference>
<evidence type="ECO:0000313" key="4">
    <source>
        <dbReference type="Proteomes" id="UP000317839"/>
    </source>
</evidence>
<keyword evidence="2" id="KW-1133">Transmembrane helix</keyword>
<proteinExistence type="predicted"/>
<comment type="caution">
    <text evidence="3">The sequence shown here is derived from an EMBL/GenBank/DDBJ whole genome shotgun (WGS) entry which is preliminary data.</text>
</comment>
<gene>
    <name evidence="3" type="ORF">FLL45_16410</name>
</gene>
<keyword evidence="2" id="KW-0472">Membrane</keyword>
<dbReference type="Proteomes" id="UP000317839">
    <property type="component" value="Unassembled WGS sequence"/>
</dbReference>
<name>A0A545T741_9GAMM</name>
<evidence type="ECO:0000313" key="3">
    <source>
        <dbReference type="EMBL" id="TQV73043.1"/>
    </source>
</evidence>
<keyword evidence="2" id="KW-0812">Transmembrane</keyword>
<feature type="transmembrane region" description="Helical" evidence="2">
    <location>
        <begin position="53"/>
        <end position="76"/>
    </location>
</feature>
<evidence type="ECO:0000256" key="1">
    <source>
        <dbReference type="SAM" id="MobiDB-lite"/>
    </source>
</evidence>
<sequence length="526" mass="58981">MILKAVIVPMKLAKLEIKNCDLDNTQKLTRFFVHCYNSTMTKEKQKKFKEPRFLRGMFSAIVAITLAILILAWSIINYQIEQLVATRTSEYAHSIAQIAANSSADALLSGDKLQLKMLVENVAKDPYIRSATVFAEDGQVAAQYPEPDIVDSVVTSLPTDTANLPETATTNQASLEDADDAQPPNNDNSADISQDKASNQPSLDERTQAYIQSENDIPFIEKIVYQNVTAGWFKISLNRQLLEQSFRESLKRSQNLILAIAGLLFVVLVFVVLRYQKRVAKIVTACHRLIQINAPQIPYDKKQWLESLQELAETRFQSLAEHPHLPNEEPLWVKSERITNTLFCYCEFAMREQEDEKTAEVISLAEQYLQSAIQAYGVQSQGDILSGCLIPFVDAHDEQEAILEAVSLLHVINESIASLELEITMKGFMGKGTLLTLENARGVVTGISLSNRLKDKLSKASRLLDYGQVMSVAIEEKLLASAGEFTEVELPENLISTPIFKLAKLNEAIKQQTNRQIQYIIHTNDD</sequence>